<gene>
    <name evidence="2" type="ORF">GCM10022223_42970</name>
</gene>
<sequence length="159" mass="19251">MQIWGIRDARQREFWKKENSTDINIIIHEAALYFRVGEDETMMKQISKLRDFAVTYSTRVILQILPFDLGVPKGMHRGFTMFNTRNPYLDDLVYIEDSREMMIHFQEKPRQFDEYENTFWKLWDLANSRLEDGSQTRDHFIEHLERINRQRFGRAILAD</sequence>
<accession>A0ABP6ZZ38</accession>
<name>A0ABP6ZZ38_9ACTN</name>
<proteinExistence type="predicted"/>
<feature type="domain" description="DUF5753" evidence="1">
    <location>
        <begin position="4"/>
        <end position="129"/>
    </location>
</feature>
<evidence type="ECO:0000313" key="3">
    <source>
        <dbReference type="Proteomes" id="UP001501074"/>
    </source>
</evidence>
<reference evidence="3" key="1">
    <citation type="journal article" date="2019" name="Int. J. Syst. Evol. Microbiol.">
        <title>The Global Catalogue of Microorganisms (GCM) 10K type strain sequencing project: providing services to taxonomists for standard genome sequencing and annotation.</title>
        <authorList>
            <consortium name="The Broad Institute Genomics Platform"/>
            <consortium name="The Broad Institute Genome Sequencing Center for Infectious Disease"/>
            <person name="Wu L."/>
            <person name="Ma J."/>
        </authorList>
    </citation>
    <scope>NUCLEOTIDE SEQUENCE [LARGE SCALE GENOMIC DNA]</scope>
    <source>
        <strain evidence="3">JCM 16902</strain>
    </source>
</reference>
<comment type="caution">
    <text evidence="2">The sequence shown here is derived from an EMBL/GenBank/DDBJ whole genome shotgun (WGS) entry which is preliminary data.</text>
</comment>
<evidence type="ECO:0000259" key="1">
    <source>
        <dbReference type="Pfam" id="PF19054"/>
    </source>
</evidence>
<protein>
    <recommendedName>
        <fullName evidence="1">DUF5753 domain-containing protein</fullName>
    </recommendedName>
</protein>
<dbReference type="EMBL" id="BAAAZO010000008">
    <property type="protein sequence ID" value="GAA3621496.1"/>
    <property type="molecule type" value="Genomic_DNA"/>
</dbReference>
<keyword evidence="3" id="KW-1185">Reference proteome</keyword>
<dbReference type="InterPro" id="IPR043917">
    <property type="entry name" value="DUF5753"/>
</dbReference>
<evidence type="ECO:0000313" key="2">
    <source>
        <dbReference type="EMBL" id="GAA3621496.1"/>
    </source>
</evidence>
<organism evidence="2 3">
    <name type="scientific">Kineosporia mesophila</name>
    <dbReference type="NCBI Taxonomy" id="566012"/>
    <lineage>
        <taxon>Bacteria</taxon>
        <taxon>Bacillati</taxon>
        <taxon>Actinomycetota</taxon>
        <taxon>Actinomycetes</taxon>
        <taxon>Kineosporiales</taxon>
        <taxon>Kineosporiaceae</taxon>
        <taxon>Kineosporia</taxon>
    </lineage>
</organism>
<dbReference type="Pfam" id="PF19054">
    <property type="entry name" value="DUF5753"/>
    <property type="match status" value="1"/>
</dbReference>
<dbReference type="Proteomes" id="UP001501074">
    <property type="component" value="Unassembled WGS sequence"/>
</dbReference>